<proteinExistence type="predicted"/>
<feature type="region of interest" description="Disordered" evidence="1">
    <location>
        <begin position="1"/>
        <end position="27"/>
    </location>
</feature>
<dbReference type="Proteomes" id="UP000800040">
    <property type="component" value="Unassembled WGS sequence"/>
</dbReference>
<evidence type="ECO:0000313" key="3">
    <source>
        <dbReference type="Proteomes" id="UP000800040"/>
    </source>
</evidence>
<accession>A0A6A5K1V4</accession>
<name>A0A6A5K1V4_9PLEO</name>
<dbReference type="AlphaFoldDB" id="A0A6A5K1V4"/>
<evidence type="ECO:0000313" key="2">
    <source>
        <dbReference type="EMBL" id="KAF1831635.1"/>
    </source>
</evidence>
<feature type="compositionally biased region" description="Basic and acidic residues" evidence="1">
    <location>
        <begin position="106"/>
        <end position="126"/>
    </location>
</feature>
<evidence type="ECO:0000256" key="1">
    <source>
        <dbReference type="SAM" id="MobiDB-lite"/>
    </source>
</evidence>
<dbReference type="EMBL" id="ML975358">
    <property type="protein sequence ID" value="KAF1831635.1"/>
    <property type="molecule type" value="Genomic_DNA"/>
</dbReference>
<sequence>MVASPQPQPQLKLLISENPNPEPQEGHLATKNASILSSLTLSLLLPYGATISQSIRQSRLRLASFLIQRTHPCLSLRYRSMSVTGSSEVRGRGSGKEGVAPTGDARCSEVDGEREREWRRKPRGIDRPVMTSGSEDDRECEWQSDLRRVMRELAKG</sequence>
<feature type="region of interest" description="Disordered" evidence="1">
    <location>
        <begin position="84"/>
        <end position="141"/>
    </location>
</feature>
<gene>
    <name evidence="2" type="ORF">BDW02DRAFT_41849</name>
</gene>
<reference evidence="2" key="1">
    <citation type="submission" date="2020-01" db="EMBL/GenBank/DDBJ databases">
        <authorList>
            <consortium name="DOE Joint Genome Institute"/>
            <person name="Haridas S."/>
            <person name="Albert R."/>
            <person name="Binder M."/>
            <person name="Bloem J."/>
            <person name="Labutti K."/>
            <person name="Salamov A."/>
            <person name="Andreopoulos B."/>
            <person name="Baker S.E."/>
            <person name="Barry K."/>
            <person name="Bills G."/>
            <person name="Bluhm B.H."/>
            <person name="Cannon C."/>
            <person name="Castanera R."/>
            <person name="Culley D.E."/>
            <person name="Daum C."/>
            <person name="Ezra D."/>
            <person name="Gonzalez J.B."/>
            <person name="Henrissat B."/>
            <person name="Kuo A."/>
            <person name="Liang C."/>
            <person name="Lipzen A."/>
            <person name="Lutzoni F."/>
            <person name="Magnuson J."/>
            <person name="Mondo S."/>
            <person name="Nolan M."/>
            <person name="Ohm R."/>
            <person name="Pangilinan J."/>
            <person name="Park H.-J."/>
            <person name="Ramirez L."/>
            <person name="Alfaro M."/>
            <person name="Sun H."/>
            <person name="Tritt A."/>
            <person name="Yoshinaga Y."/>
            <person name="Zwiers L.-H."/>
            <person name="Turgeon B.G."/>
            <person name="Goodwin S.B."/>
            <person name="Spatafora J.W."/>
            <person name="Crous P.W."/>
            <person name="Grigoriev I.V."/>
        </authorList>
    </citation>
    <scope>NUCLEOTIDE SEQUENCE</scope>
    <source>
        <strain evidence="2">P77</strain>
    </source>
</reference>
<keyword evidence="3" id="KW-1185">Reference proteome</keyword>
<organism evidence="2 3">
    <name type="scientific">Decorospora gaudefroyi</name>
    <dbReference type="NCBI Taxonomy" id="184978"/>
    <lineage>
        <taxon>Eukaryota</taxon>
        <taxon>Fungi</taxon>
        <taxon>Dikarya</taxon>
        <taxon>Ascomycota</taxon>
        <taxon>Pezizomycotina</taxon>
        <taxon>Dothideomycetes</taxon>
        <taxon>Pleosporomycetidae</taxon>
        <taxon>Pleosporales</taxon>
        <taxon>Pleosporineae</taxon>
        <taxon>Pleosporaceae</taxon>
        <taxon>Decorospora</taxon>
    </lineage>
</organism>
<protein>
    <submittedName>
        <fullName evidence="2">Uncharacterized protein</fullName>
    </submittedName>
</protein>